<organism evidence="1 2">
    <name type="scientific">Halorientalis regularis</name>
    <dbReference type="NCBI Taxonomy" id="660518"/>
    <lineage>
        <taxon>Archaea</taxon>
        <taxon>Methanobacteriati</taxon>
        <taxon>Methanobacteriota</taxon>
        <taxon>Stenosarchaea group</taxon>
        <taxon>Halobacteria</taxon>
        <taxon>Halobacteriales</taxon>
        <taxon>Haloarculaceae</taxon>
        <taxon>Halorientalis</taxon>
    </lineage>
</organism>
<gene>
    <name evidence="1" type="ORF">SAMN05216218_11627</name>
</gene>
<dbReference type="STRING" id="660518.SAMN05216218_11627"/>
<dbReference type="OrthoDB" id="275540at2157"/>
<name>A0A1G7RTB6_9EURY</name>
<dbReference type="AlphaFoldDB" id="A0A1G7RTB6"/>
<keyword evidence="2" id="KW-1185">Reference proteome</keyword>
<proteinExistence type="predicted"/>
<protein>
    <submittedName>
        <fullName evidence="1">Uncharacterized protein</fullName>
    </submittedName>
</protein>
<dbReference type="Proteomes" id="UP000199076">
    <property type="component" value="Unassembled WGS sequence"/>
</dbReference>
<dbReference type="RefSeq" id="WP_092694637.1">
    <property type="nucleotide sequence ID" value="NZ_FNBK01000016.1"/>
</dbReference>
<accession>A0A1G7RTB6</accession>
<sequence>MVSWECPIKPQEASGLDPEAVHINRKNLEIRPWPADTTYPFDVDRRAKLLQKARAIRDGIREAGAITSKADVPFEDCGCWLCGQE</sequence>
<dbReference type="EMBL" id="FNBK01000016">
    <property type="protein sequence ID" value="SDG14107.1"/>
    <property type="molecule type" value="Genomic_DNA"/>
</dbReference>
<evidence type="ECO:0000313" key="1">
    <source>
        <dbReference type="EMBL" id="SDG14107.1"/>
    </source>
</evidence>
<evidence type="ECO:0000313" key="2">
    <source>
        <dbReference type="Proteomes" id="UP000199076"/>
    </source>
</evidence>
<reference evidence="2" key="1">
    <citation type="submission" date="2016-10" db="EMBL/GenBank/DDBJ databases">
        <authorList>
            <person name="Varghese N."/>
            <person name="Submissions S."/>
        </authorList>
    </citation>
    <scope>NUCLEOTIDE SEQUENCE [LARGE SCALE GENOMIC DNA]</scope>
    <source>
        <strain evidence="2">IBRC-M 10760</strain>
    </source>
</reference>